<evidence type="ECO:0000313" key="3">
    <source>
        <dbReference type="EMBL" id="GAA4786937.1"/>
    </source>
</evidence>
<feature type="transmembrane region" description="Helical" evidence="2">
    <location>
        <begin position="160"/>
        <end position="178"/>
    </location>
</feature>
<keyword evidence="4" id="KW-1185">Reference proteome</keyword>
<name>A0ABP9AYW8_9ACTN</name>
<feature type="region of interest" description="Disordered" evidence="1">
    <location>
        <begin position="248"/>
        <end position="267"/>
    </location>
</feature>
<feature type="region of interest" description="Disordered" evidence="1">
    <location>
        <begin position="1"/>
        <end position="39"/>
    </location>
</feature>
<evidence type="ECO:0000313" key="4">
    <source>
        <dbReference type="Proteomes" id="UP001501265"/>
    </source>
</evidence>
<keyword evidence="2" id="KW-1133">Transmembrane helix</keyword>
<sequence length="267" mass="28182">MSRGRPRGEPDRQVRCRTPGAEAGRGPARTREARDGRRTPGVGGALIRAVGRTVPWRALVLGAGVGPVLVALPRLSEGQPDPWLSLVLLRAAVLAFVLGLAFLLDDPARHLTVPVATGRWVRTGLRVAWAAPLAGLWWWAVLALVPAGARPPVGATTLEAAASAVLVLAAAAAAVRFADESEPGLSVATGLLAAAFLALLFLPGRWALFVTVDDPRWEAAHQRWALLLAAAAVVWVACGPEPVRRRRLRPARHPPAPRTCPAGSGRL</sequence>
<dbReference type="Proteomes" id="UP001501265">
    <property type="component" value="Unassembled WGS sequence"/>
</dbReference>
<comment type="caution">
    <text evidence="3">The sequence shown here is derived from an EMBL/GenBank/DDBJ whole genome shotgun (WGS) entry which is preliminary data.</text>
</comment>
<accession>A0ABP9AYW8</accession>
<evidence type="ECO:0000256" key="2">
    <source>
        <dbReference type="SAM" id="Phobius"/>
    </source>
</evidence>
<reference evidence="4" key="1">
    <citation type="journal article" date="2019" name="Int. J. Syst. Evol. Microbiol.">
        <title>The Global Catalogue of Microorganisms (GCM) 10K type strain sequencing project: providing services to taxonomists for standard genome sequencing and annotation.</title>
        <authorList>
            <consortium name="The Broad Institute Genomics Platform"/>
            <consortium name="The Broad Institute Genome Sequencing Center for Infectious Disease"/>
            <person name="Wu L."/>
            <person name="Ma J."/>
        </authorList>
    </citation>
    <scope>NUCLEOTIDE SEQUENCE [LARGE SCALE GENOMIC DNA]</scope>
    <source>
        <strain evidence="4">JCM 18081</strain>
    </source>
</reference>
<dbReference type="EMBL" id="BAABIG010000008">
    <property type="protein sequence ID" value="GAA4786937.1"/>
    <property type="molecule type" value="Genomic_DNA"/>
</dbReference>
<gene>
    <name evidence="3" type="ORF">GCM10023220_08860</name>
</gene>
<feature type="transmembrane region" description="Helical" evidence="2">
    <location>
        <begin position="58"/>
        <end position="76"/>
    </location>
</feature>
<feature type="transmembrane region" description="Helical" evidence="2">
    <location>
        <begin position="224"/>
        <end position="243"/>
    </location>
</feature>
<protein>
    <submittedName>
        <fullName evidence="3">ABC transporter</fullName>
    </submittedName>
</protein>
<feature type="compositionally biased region" description="Basic and acidic residues" evidence="1">
    <location>
        <begin position="1"/>
        <end position="14"/>
    </location>
</feature>
<evidence type="ECO:0000256" key="1">
    <source>
        <dbReference type="SAM" id="MobiDB-lite"/>
    </source>
</evidence>
<feature type="compositionally biased region" description="Basic and acidic residues" evidence="1">
    <location>
        <begin position="29"/>
        <end position="38"/>
    </location>
</feature>
<feature type="transmembrane region" description="Helical" evidence="2">
    <location>
        <begin position="185"/>
        <end position="204"/>
    </location>
</feature>
<keyword evidence="2" id="KW-0812">Transmembrane</keyword>
<feature type="transmembrane region" description="Helical" evidence="2">
    <location>
        <begin position="125"/>
        <end position="148"/>
    </location>
</feature>
<organism evidence="3 4">
    <name type="scientific">Streptomyces ziwulingensis</name>
    <dbReference type="NCBI Taxonomy" id="1045501"/>
    <lineage>
        <taxon>Bacteria</taxon>
        <taxon>Bacillati</taxon>
        <taxon>Actinomycetota</taxon>
        <taxon>Actinomycetes</taxon>
        <taxon>Kitasatosporales</taxon>
        <taxon>Streptomycetaceae</taxon>
        <taxon>Streptomyces</taxon>
    </lineage>
</organism>
<feature type="transmembrane region" description="Helical" evidence="2">
    <location>
        <begin position="82"/>
        <end position="104"/>
    </location>
</feature>
<proteinExistence type="predicted"/>
<keyword evidence="2" id="KW-0472">Membrane</keyword>